<dbReference type="Proteomes" id="UP000027195">
    <property type="component" value="Unassembled WGS sequence"/>
</dbReference>
<accession>A0A067MKP5</accession>
<dbReference type="PANTHER" id="PTHR37544:SF3">
    <property type="entry name" value="SPRAY"/>
    <property type="match status" value="1"/>
</dbReference>
<evidence type="ECO:0000313" key="2">
    <source>
        <dbReference type="EMBL" id="KDQ16308.1"/>
    </source>
</evidence>
<keyword evidence="1" id="KW-0472">Membrane</keyword>
<dbReference type="Pfam" id="PF11915">
    <property type="entry name" value="DUF3433"/>
    <property type="match status" value="1"/>
</dbReference>
<dbReference type="InterPro" id="IPR021840">
    <property type="entry name" value="DUF3433"/>
</dbReference>
<keyword evidence="1" id="KW-0812">Transmembrane</keyword>
<dbReference type="AlphaFoldDB" id="A0A067MKP5"/>
<reference evidence="3" key="1">
    <citation type="journal article" date="2014" name="Proc. Natl. Acad. Sci. U.S.A.">
        <title>Extensive sampling of basidiomycete genomes demonstrates inadequacy of the white-rot/brown-rot paradigm for wood decay fungi.</title>
        <authorList>
            <person name="Riley R."/>
            <person name="Salamov A.A."/>
            <person name="Brown D.W."/>
            <person name="Nagy L.G."/>
            <person name="Floudas D."/>
            <person name="Held B.W."/>
            <person name="Levasseur A."/>
            <person name="Lombard V."/>
            <person name="Morin E."/>
            <person name="Otillar R."/>
            <person name="Lindquist E.A."/>
            <person name="Sun H."/>
            <person name="LaButti K.M."/>
            <person name="Schmutz J."/>
            <person name="Jabbour D."/>
            <person name="Luo H."/>
            <person name="Baker S.E."/>
            <person name="Pisabarro A.G."/>
            <person name="Walton J.D."/>
            <person name="Blanchette R.A."/>
            <person name="Henrissat B."/>
            <person name="Martin F."/>
            <person name="Cullen D."/>
            <person name="Hibbett D.S."/>
            <person name="Grigoriev I.V."/>
        </authorList>
    </citation>
    <scope>NUCLEOTIDE SEQUENCE [LARGE SCALE GENOMIC DNA]</scope>
    <source>
        <strain evidence="3">FD-172 SS1</strain>
    </source>
</reference>
<organism evidence="2 3">
    <name type="scientific">Botryobasidium botryosum (strain FD-172 SS1)</name>
    <dbReference type="NCBI Taxonomy" id="930990"/>
    <lineage>
        <taxon>Eukaryota</taxon>
        <taxon>Fungi</taxon>
        <taxon>Dikarya</taxon>
        <taxon>Basidiomycota</taxon>
        <taxon>Agaricomycotina</taxon>
        <taxon>Agaricomycetes</taxon>
        <taxon>Cantharellales</taxon>
        <taxon>Botryobasidiaceae</taxon>
        <taxon>Botryobasidium</taxon>
    </lineage>
</organism>
<keyword evidence="1" id="KW-1133">Transmembrane helix</keyword>
<dbReference type="PANTHER" id="PTHR37544">
    <property type="entry name" value="SPRAY-RELATED"/>
    <property type="match status" value="1"/>
</dbReference>
<dbReference type="OrthoDB" id="3248909at2759"/>
<keyword evidence="3" id="KW-1185">Reference proteome</keyword>
<sequence length="522" mass="56436">MQRVMPWLAMAESPQPPSTSIELDYQDHLAPLVPFRAVKNKHWPVAASSVAALCALLFSPVMGPVMSLQLTIIDQMELVTKSSQPGLVHWYNDLEGFYAAMTDTSSAMRSGVNGLPSSSAWVPNTGWTVGAFTTNSSIAGAAVTAIQQQYLLPPSISATVSAVQSFAGCESTNLTVTSDGSMNYGVTAIGSETGCTYKFILSLNTLCYDSKGDNCCDNWGGDVTPCGRTQPNGQPLDPSQQSFVFWTGRMVSLDAKFKPNASVTICTPKYVLWRGVNALIDATTHAVLDLIPPATPPDPMLQIDPLFNYSKFNGYALDYFYNGTGAIELNRRSAIQMGLLSAIVTQGETWPYSAYLNDSYTFITANVYLRYLALVAREVYFTEQSSTFPDTANSGNVTIHMPQVRLFVNTLAASFATGILVIILICLLTVTYFVWKTRHLSIPREEGRIATSIIAGAAVAGILEESADQIQGPGRFRNMMFWANWNSNTQGVPSIVVENMGGLAPANIPGPVFELGQLQGGV</sequence>
<dbReference type="STRING" id="930990.A0A067MKP5"/>
<gene>
    <name evidence="2" type="ORF">BOTBODRAFT_259741</name>
</gene>
<dbReference type="InParanoid" id="A0A067MKP5"/>
<name>A0A067MKP5_BOTB1</name>
<proteinExistence type="predicted"/>
<protein>
    <submittedName>
        <fullName evidence="2">Uncharacterized protein</fullName>
    </submittedName>
</protein>
<evidence type="ECO:0000313" key="3">
    <source>
        <dbReference type="Proteomes" id="UP000027195"/>
    </source>
</evidence>
<feature type="transmembrane region" description="Helical" evidence="1">
    <location>
        <begin position="411"/>
        <end position="435"/>
    </location>
</feature>
<dbReference type="EMBL" id="KL198028">
    <property type="protein sequence ID" value="KDQ16308.1"/>
    <property type="molecule type" value="Genomic_DNA"/>
</dbReference>
<evidence type="ECO:0000256" key="1">
    <source>
        <dbReference type="SAM" id="Phobius"/>
    </source>
</evidence>
<dbReference type="HOGENOM" id="CLU_521743_0_0_1"/>